<name>A0AAV7GYN9_DENCH</name>
<dbReference type="Proteomes" id="UP000775213">
    <property type="component" value="Unassembled WGS sequence"/>
</dbReference>
<organism evidence="1 2">
    <name type="scientific">Dendrobium chrysotoxum</name>
    <name type="common">Orchid</name>
    <dbReference type="NCBI Taxonomy" id="161865"/>
    <lineage>
        <taxon>Eukaryota</taxon>
        <taxon>Viridiplantae</taxon>
        <taxon>Streptophyta</taxon>
        <taxon>Embryophyta</taxon>
        <taxon>Tracheophyta</taxon>
        <taxon>Spermatophyta</taxon>
        <taxon>Magnoliopsida</taxon>
        <taxon>Liliopsida</taxon>
        <taxon>Asparagales</taxon>
        <taxon>Orchidaceae</taxon>
        <taxon>Epidendroideae</taxon>
        <taxon>Malaxideae</taxon>
        <taxon>Dendrobiinae</taxon>
        <taxon>Dendrobium</taxon>
    </lineage>
</organism>
<comment type="caution">
    <text evidence="1">The sequence shown here is derived from an EMBL/GenBank/DDBJ whole genome shotgun (WGS) entry which is preliminary data.</text>
</comment>
<gene>
    <name evidence="1" type="ORF">IEQ34_008459</name>
</gene>
<keyword evidence="2" id="KW-1185">Reference proteome</keyword>
<evidence type="ECO:0000313" key="1">
    <source>
        <dbReference type="EMBL" id="KAH0460884.1"/>
    </source>
</evidence>
<protein>
    <submittedName>
        <fullName evidence="1">Uncharacterized protein</fullName>
    </submittedName>
</protein>
<sequence length="85" mass="10161">MEMKKRRAKGARARKPRYNVQNQSPIKVVTSYTTYLYKKIAKRTFLLPSRVKLVLERGFGEMTVKKVDVLDEKLEQIKYRIEERL</sequence>
<reference evidence="1 2" key="1">
    <citation type="journal article" date="2021" name="Hortic Res">
        <title>Chromosome-scale assembly of the Dendrobium chrysotoxum genome enhances the understanding of orchid evolution.</title>
        <authorList>
            <person name="Zhang Y."/>
            <person name="Zhang G.Q."/>
            <person name="Zhang D."/>
            <person name="Liu X.D."/>
            <person name="Xu X.Y."/>
            <person name="Sun W.H."/>
            <person name="Yu X."/>
            <person name="Zhu X."/>
            <person name="Wang Z.W."/>
            <person name="Zhao X."/>
            <person name="Zhong W.Y."/>
            <person name="Chen H."/>
            <person name="Yin W.L."/>
            <person name="Huang T."/>
            <person name="Niu S.C."/>
            <person name="Liu Z.J."/>
        </authorList>
    </citation>
    <scope>NUCLEOTIDE SEQUENCE [LARGE SCALE GENOMIC DNA]</scope>
    <source>
        <strain evidence="1">Lindl</strain>
    </source>
</reference>
<dbReference type="EMBL" id="JAGFBR010000009">
    <property type="protein sequence ID" value="KAH0460884.1"/>
    <property type="molecule type" value="Genomic_DNA"/>
</dbReference>
<proteinExistence type="predicted"/>
<accession>A0AAV7GYN9</accession>
<dbReference type="AlphaFoldDB" id="A0AAV7GYN9"/>
<evidence type="ECO:0000313" key="2">
    <source>
        <dbReference type="Proteomes" id="UP000775213"/>
    </source>
</evidence>